<dbReference type="AlphaFoldDB" id="A0ABC8K8G1"/>
<evidence type="ECO:0000256" key="5">
    <source>
        <dbReference type="SAM" id="Coils"/>
    </source>
</evidence>
<dbReference type="EMBL" id="CAKOAT010197376">
    <property type="protein sequence ID" value="CAH8354675.1"/>
    <property type="molecule type" value="Genomic_DNA"/>
</dbReference>
<gene>
    <name evidence="7" type="ORF">ERUC_LOCUS20430</name>
</gene>
<feature type="coiled-coil region" evidence="5">
    <location>
        <begin position="105"/>
        <end position="167"/>
    </location>
</feature>
<feature type="coiled-coil region" evidence="5">
    <location>
        <begin position="193"/>
        <end position="252"/>
    </location>
</feature>
<evidence type="ECO:0000313" key="7">
    <source>
        <dbReference type="EMBL" id="CAH8354675.1"/>
    </source>
</evidence>
<keyword evidence="1" id="KW-0677">Repeat</keyword>
<dbReference type="InterPro" id="IPR001313">
    <property type="entry name" value="Pumilio_RNA-bd_rpt"/>
</dbReference>
<dbReference type="Proteomes" id="UP001642260">
    <property type="component" value="Unassembled WGS sequence"/>
</dbReference>
<proteinExistence type="predicted"/>
<evidence type="ECO:0000313" key="8">
    <source>
        <dbReference type="Proteomes" id="UP001642260"/>
    </source>
</evidence>
<dbReference type="PROSITE" id="PS50302">
    <property type="entry name" value="PUM"/>
    <property type="match status" value="1"/>
</dbReference>
<evidence type="ECO:0000259" key="6">
    <source>
        <dbReference type="PROSITE" id="PS50303"/>
    </source>
</evidence>
<feature type="domain" description="PUM-HD" evidence="6">
    <location>
        <begin position="1"/>
        <end position="112"/>
    </location>
</feature>
<feature type="repeat" description="Pumilio" evidence="4">
    <location>
        <begin position="40"/>
        <end position="79"/>
    </location>
</feature>
<evidence type="ECO:0000256" key="1">
    <source>
        <dbReference type="ARBA" id="ARBA00022737"/>
    </source>
</evidence>
<keyword evidence="5" id="KW-0175">Coiled coil</keyword>
<keyword evidence="2" id="KW-0810">Translation regulation</keyword>
<comment type="caution">
    <text evidence="7">The sequence shown here is derived from an EMBL/GenBank/DDBJ whole genome shotgun (WGS) entry which is preliminary data.</text>
</comment>
<dbReference type="InterPro" id="IPR033133">
    <property type="entry name" value="PUM-HD"/>
</dbReference>
<dbReference type="GO" id="GO:0006417">
    <property type="term" value="P:regulation of translation"/>
    <property type="evidence" value="ECO:0007669"/>
    <property type="project" value="UniProtKB-KW"/>
</dbReference>
<protein>
    <recommendedName>
        <fullName evidence="6">PUM-HD domain-containing protein</fullName>
    </recommendedName>
</protein>
<dbReference type="SUPFAM" id="SSF48371">
    <property type="entry name" value="ARM repeat"/>
    <property type="match status" value="1"/>
</dbReference>
<accession>A0ABC8K8G1</accession>
<dbReference type="PANTHER" id="PTHR18898:SF2">
    <property type="entry name" value="NUCLEOPROTEIN TPR"/>
    <property type="match status" value="1"/>
</dbReference>
<organism evidence="7 8">
    <name type="scientific">Eruca vesicaria subsp. sativa</name>
    <name type="common">Garden rocket</name>
    <name type="synonym">Eruca sativa</name>
    <dbReference type="NCBI Taxonomy" id="29727"/>
    <lineage>
        <taxon>Eukaryota</taxon>
        <taxon>Viridiplantae</taxon>
        <taxon>Streptophyta</taxon>
        <taxon>Embryophyta</taxon>
        <taxon>Tracheophyta</taxon>
        <taxon>Spermatophyta</taxon>
        <taxon>Magnoliopsida</taxon>
        <taxon>eudicotyledons</taxon>
        <taxon>Gunneridae</taxon>
        <taxon>Pentapetalae</taxon>
        <taxon>rosids</taxon>
        <taxon>malvids</taxon>
        <taxon>Brassicales</taxon>
        <taxon>Brassicaceae</taxon>
        <taxon>Brassiceae</taxon>
        <taxon>Eruca</taxon>
    </lineage>
</organism>
<evidence type="ECO:0000256" key="4">
    <source>
        <dbReference type="PROSITE-ProRule" id="PRU00317"/>
    </source>
</evidence>
<dbReference type="PROSITE" id="PS50303">
    <property type="entry name" value="PUM_HD"/>
    <property type="match status" value="1"/>
</dbReference>
<dbReference type="GO" id="GO:0003723">
    <property type="term" value="F:RNA binding"/>
    <property type="evidence" value="ECO:0007669"/>
    <property type="project" value="UniProtKB-KW"/>
</dbReference>
<sequence>MGMLLVFVVTAVDLSFKKYGSYIVEKLLDTEESMAVVVVELLECDGDRLMRLARNEFGSFVVVKALRVTQEMNRVDMFRGLVQKLMPLRHLLNAQLQSDLDGRLAELAQSQAEKQQLHLQSVEKNYNECSSSLTWHKERLRELETKISSLQEELSSCKDAAATTEEQYNAELSTANKLVDLYKESSEEWSRKAGELEGVVKALEARLIQEESEYNDRLEKEMSTNQQFVKENEDLKQKLEKLEAEIEKSRKTNELTLLPLSSFTGGADDSGTRNMIRGKPCNNSKVPTGVSGTALAASLLRDGWSLAKIYEKYQEAVDAMRHEQLGRKEAELILQRVLSELEEKAEFIQEERVMFCVRTYV</sequence>
<dbReference type="InterPro" id="IPR011989">
    <property type="entry name" value="ARM-like"/>
</dbReference>
<keyword evidence="3" id="KW-0694">RNA-binding</keyword>
<evidence type="ECO:0000256" key="2">
    <source>
        <dbReference type="ARBA" id="ARBA00022845"/>
    </source>
</evidence>
<dbReference type="Gene3D" id="1.25.10.10">
    <property type="entry name" value="Leucine-rich Repeat Variant"/>
    <property type="match status" value="1"/>
</dbReference>
<keyword evidence="8" id="KW-1185">Reference proteome</keyword>
<evidence type="ECO:0000256" key="3">
    <source>
        <dbReference type="ARBA" id="ARBA00022884"/>
    </source>
</evidence>
<name>A0ABC8K8G1_ERUVS</name>
<dbReference type="PANTHER" id="PTHR18898">
    <property type="entry name" value="NUCLEOPROTEIN TPR-RELATED"/>
    <property type="match status" value="1"/>
</dbReference>
<reference evidence="7 8" key="1">
    <citation type="submission" date="2022-03" db="EMBL/GenBank/DDBJ databases">
        <authorList>
            <person name="Macdonald S."/>
            <person name="Ahmed S."/>
            <person name="Newling K."/>
        </authorList>
    </citation>
    <scope>NUCLEOTIDE SEQUENCE [LARGE SCALE GENOMIC DNA]</scope>
</reference>
<dbReference type="InterPro" id="IPR016024">
    <property type="entry name" value="ARM-type_fold"/>
</dbReference>